<name>T0PX77_SAPDV</name>
<dbReference type="AlphaFoldDB" id="T0PX77"/>
<comment type="function">
    <text evidence="2 9">Reversible hydration of carbon dioxide.</text>
</comment>
<reference evidence="12 13" key="1">
    <citation type="submission" date="2012-04" db="EMBL/GenBank/DDBJ databases">
        <title>The Genome Sequence of Saprolegnia declina VS20.</title>
        <authorList>
            <consortium name="The Broad Institute Genome Sequencing Platform"/>
            <person name="Russ C."/>
            <person name="Nusbaum C."/>
            <person name="Tyler B."/>
            <person name="van West P."/>
            <person name="Dieguez-Uribeondo J."/>
            <person name="de Bruijn I."/>
            <person name="Tripathy S."/>
            <person name="Jiang R."/>
            <person name="Young S.K."/>
            <person name="Zeng Q."/>
            <person name="Gargeya S."/>
            <person name="Fitzgerald M."/>
            <person name="Haas B."/>
            <person name="Abouelleil A."/>
            <person name="Alvarado L."/>
            <person name="Arachchi H.M."/>
            <person name="Berlin A."/>
            <person name="Chapman S.B."/>
            <person name="Goldberg J."/>
            <person name="Griggs A."/>
            <person name="Gujja S."/>
            <person name="Hansen M."/>
            <person name="Howarth C."/>
            <person name="Imamovic A."/>
            <person name="Larimer J."/>
            <person name="McCowen C."/>
            <person name="Montmayeur A."/>
            <person name="Murphy C."/>
            <person name="Neiman D."/>
            <person name="Pearson M."/>
            <person name="Priest M."/>
            <person name="Roberts A."/>
            <person name="Saif S."/>
            <person name="Shea T."/>
            <person name="Sisk P."/>
            <person name="Sykes S."/>
            <person name="Wortman J."/>
            <person name="Nusbaum C."/>
            <person name="Birren B."/>
        </authorList>
    </citation>
    <scope>NUCLEOTIDE SEQUENCE [LARGE SCALE GENOMIC DNA]</scope>
    <source>
        <strain evidence="12 13">VS20</strain>
    </source>
</reference>
<dbReference type="InterPro" id="IPR018338">
    <property type="entry name" value="Carbonic_anhydrase_a-class_CS"/>
</dbReference>
<dbReference type="STRING" id="1156394.T0PX77"/>
<protein>
    <recommendedName>
        <fullName evidence="4 9">Carbonic anhydrase</fullName>
        <ecNumber evidence="4 9">4.2.1.1</ecNumber>
    </recommendedName>
</protein>
<dbReference type="Pfam" id="PF00194">
    <property type="entry name" value="Carb_anhydrase"/>
    <property type="match status" value="1"/>
</dbReference>
<dbReference type="PROSITE" id="PS51144">
    <property type="entry name" value="ALPHA_CA_2"/>
    <property type="match status" value="1"/>
</dbReference>
<evidence type="ECO:0000256" key="10">
    <source>
        <dbReference type="SAM" id="SignalP"/>
    </source>
</evidence>
<evidence type="ECO:0000313" key="13">
    <source>
        <dbReference type="Proteomes" id="UP000030762"/>
    </source>
</evidence>
<sequence>MRLFSLLALAAAVAAVCPDPELKSQSPIDFPKLDATRNVKNVTMSFTNAADGVMANEGETIKVFWDGGKEASFALNAKPYKTAQFHFHAPSEHTVRGYQYPFEMHMVHQAADKSLAVIGVLFKIDNKAPENAFLKSLWPSIKDLGDVGSNVTVKNVNAAPLRLSSTSSVYRYSGSLTTPPYTEGVEWAVVKTVQTMTQAQFDTYKHKIHEDSARPVQPLYGRKITLLESP</sequence>
<dbReference type="EC" id="4.2.1.1" evidence="4 9"/>
<dbReference type="OMA" id="GHTIQAN"/>
<accession>T0PX77</accession>
<dbReference type="InterPro" id="IPR001148">
    <property type="entry name" value="CA_dom"/>
</dbReference>
<evidence type="ECO:0000313" key="12">
    <source>
        <dbReference type="EMBL" id="EQC30134.1"/>
    </source>
</evidence>
<evidence type="ECO:0000256" key="9">
    <source>
        <dbReference type="RuleBase" id="RU367011"/>
    </source>
</evidence>
<comment type="catalytic activity">
    <reaction evidence="8 9">
        <text>hydrogencarbonate + H(+) = CO2 + H2O</text>
        <dbReference type="Rhea" id="RHEA:10748"/>
        <dbReference type="ChEBI" id="CHEBI:15377"/>
        <dbReference type="ChEBI" id="CHEBI:15378"/>
        <dbReference type="ChEBI" id="CHEBI:16526"/>
        <dbReference type="ChEBI" id="CHEBI:17544"/>
        <dbReference type="EC" id="4.2.1.1"/>
    </reaction>
</comment>
<dbReference type="GO" id="GO:0004089">
    <property type="term" value="F:carbonate dehydratase activity"/>
    <property type="evidence" value="ECO:0007669"/>
    <property type="project" value="UniProtKB-UniRule"/>
</dbReference>
<keyword evidence="7 9" id="KW-0456">Lyase</keyword>
<dbReference type="Proteomes" id="UP000030762">
    <property type="component" value="Unassembled WGS sequence"/>
</dbReference>
<dbReference type="eggNOG" id="KOG0382">
    <property type="taxonomic scope" value="Eukaryota"/>
</dbReference>
<dbReference type="PANTHER" id="PTHR18952:SF265">
    <property type="entry name" value="CARBONIC ANHYDRASE"/>
    <property type="match status" value="1"/>
</dbReference>
<dbReference type="SUPFAM" id="SSF51069">
    <property type="entry name" value="Carbonic anhydrase"/>
    <property type="match status" value="1"/>
</dbReference>
<gene>
    <name evidence="12" type="ORF">SDRG_12192</name>
</gene>
<evidence type="ECO:0000256" key="6">
    <source>
        <dbReference type="ARBA" id="ARBA00022833"/>
    </source>
</evidence>
<evidence type="ECO:0000256" key="8">
    <source>
        <dbReference type="ARBA" id="ARBA00048348"/>
    </source>
</evidence>
<dbReference type="PANTHER" id="PTHR18952">
    <property type="entry name" value="CARBONIC ANHYDRASE"/>
    <property type="match status" value="1"/>
</dbReference>
<dbReference type="InterPro" id="IPR036398">
    <property type="entry name" value="CA_dom_sf"/>
</dbReference>
<evidence type="ECO:0000259" key="11">
    <source>
        <dbReference type="PROSITE" id="PS51144"/>
    </source>
</evidence>
<dbReference type="EMBL" id="JH767178">
    <property type="protein sequence ID" value="EQC30134.1"/>
    <property type="molecule type" value="Genomic_DNA"/>
</dbReference>
<comment type="cofactor">
    <cofactor evidence="1 9">
        <name>Zn(2+)</name>
        <dbReference type="ChEBI" id="CHEBI:29105"/>
    </cofactor>
</comment>
<feature type="chain" id="PRO_5012542564" description="Carbonic anhydrase" evidence="10">
    <location>
        <begin position="16"/>
        <end position="230"/>
    </location>
</feature>
<keyword evidence="13" id="KW-1185">Reference proteome</keyword>
<dbReference type="GO" id="GO:0008270">
    <property type="term" value="F:zinc ion binding"/>
    <property type="evidence" value="ECO:0007669"/>
    <property type="project" value="UniProtKB-UniRule"/>
</dbReference>
<organism evidence="12 13">
    <name type="scientific">Saprolegnia diclina (strain VS20)</name>
    <dbReference type="NCBI Taxonomy" id="1156394"/>
    <lineage>
        <taxon>Eukaryota</taxon>
        <taxon>Sar</taxon>
        <taxon>Stramenopiles</taxon>
        <taxon>Oomycota</taxon>
        <taxon>Saprolegniomycetes</taxon>
        <taxon>Saprolegniales</taxon>
        <taxon>Saprolegniaceae</taxon>
        <taxon>Saprolegnia</taxon>
    </lineage>
</organism>
<dbReference type="InterPro" id="IPR041891">
    <property type="entry name" value="Alpha_CA_prokaryot-like"/>
</dbReference>
<dbReference type="PROSITE" id="PS00162">
    <property type="entry name" value="ALPHA_CA_1"/>
    <property type="match status" value="1"/>
</dbReference>
<comment type="similarity">
    <text evidence="3 9">Belongs to the alpha-carbonic anhydrase family.</text>
</comment>
<feature type="signal peptide" evidence="10">
    <location>
        <begin position="1"/>
        <end position="15"/>
    </location>
</feature>
<dbReference type="InParanoid" id="T0PX77"/>
<dbReference type="CDD" id="cd03124">
    <property type="entry name" value="alpha_CA_prokaryotic_like"/>
    <property type="match status" value="1"/>
</dbReference>
<keyword evidence="6 9" id="KW-0862">Zinc</keyword>
<keyword evidence="5 9" id="KW-0479">Metal-binding</keyword>
<evidence type="ECO:0000256" key="2">
    <source>
        <dbReference type="ARBA" id="ARBA00002904"/>
    </source>
</evidence>
<dbReference type="GeneID" id="19952919"/>
<dbReference type="OrthoDB" id="429145at2759"/>
<dbReference type="SMART" id="SM01057">
    <property type="entry name" value="Carb_anhydrase"/>
    <property type="match status" value="1"/>
</dbReference>
<feature type="domain" description="Alpha-carbonic anhydrase" evidence="11">
    <location>
        <begin position="1"/>
        <end position="228"/>
    </location>
</feature>
<evidence type="ECO:0000256" key="4">
    <source>
        <dbReference type="ARBA" id="ARBA00012925"/>
    </source>
</evidence>
<dbReference type="InterPro" id="IPR023561">
    <property type="entry name" value="Carbonic_anhydrase_a-class"/>
</dbReference>
<evidence type="ECO:0000256" key="1">
    <source>
        <dbReference type="ARBA" id="ARBA00001947"/>
    </source>
</evidence>
<evidence type="ECO:0000256" key="5">
    <source>
        <dbReference type="ARBA" id="ARBA00022723"/>
    </source>
</evidence>
<dbReference type="Gene3D" id="3.10.200.10">
    <property type="entry name" value="Alpha carbonic anhydrase"/>
    <property type="match status" value="1"/>
</dbReference>
<dbReference type="VEuPathDB" id="FungiDB:SDRG_12192"/>
<keyword evidence="10" id="KW-0732">Signal</keyword>
<evidence type="ECO:0000256" key="3">
    <source>
        <dbReference type="ARBA" id="ARBA00010718"/>
    </source>
</evidence>
<proteinExistence type="inferred from homology"/>
<evidence type="ECO:0000256" key="7">
    <source>
        <dbReference type="ARBA" id="ARBA00023239"/>
    </source>
</evidence>
<dbReference type="RefSeq" id="XP_008616477.1">
    <property type="nucleotide sequence ID" value="XM_008618255.1"/>
</dbReference>